<dbReference type="PANTHER" id="PTHR34955">
    <property type="entry name" value="IGR MOTIF PROTEIN"/>
    <property type="match status" value="1"/>
</dbReference>
<name>A0A6A4KLZ7_9ERIC</name>
<protein>
    <submittedName>
        <fullName evidence="1">Uncharacterized protein</fullName>
    </submittedName>
</protein>
<dbReference type="OrthoDB" id="1698502at2759"/>
<evidence type="ECO:0000313" key="2">
    <source>
        <dbReference type="Proteomes" id="UP000428333"/>
    </source>
</evidence>
<dbReference type="AlphaFoldDB" id="A0A6A4KLZ7"/>
<organism evidence="1 2">
    <name type="scientific">Rhododendron williamsianum</name>
    <dbReference type="NCBI Taxonomy" id="262921"/>
    <lineage>
        <taxon>Eukaryota</taxon>
        <taxon>Viridiplantae</taxon>
        <taxon>Streptophyta</taxon>
        <taxon>Embryophyta</taxon>
        <taxon>Tracheophyta</taxon>
        <taxon>Spermatophyta</taxon>
        <taxon>Magnoliopsida</taxon>
        <taxon>eudicotyledons</taxon>
        <taxon>Gunneridae</taxon>
        <taxon>Pentapetalae</taxon>
        <taxon>asterids</taxon>
        <taxon>Ericales</taxon>
        <taxon>Ericaceae</taxon>
        <taxon>Ericoideae</taxon>
        <taxon>Rhodoreae</taxon>
        <taxon>Rhododendron</taxon>
    </lineage>
</organism>
<evidence type="ECO:0000313" key="1">
    <source>
        <dbReference type="EMBL" id="KAE9446700.1"/>
    </source>
</evidence>
<dbReference type="PANTHER" id="PTHR34955:SF2">
    <property type="entry name" value="IGR MOTIF PROTEIN"/>
    <property type="match status" value="1"/>
</dbReference>
<reference evidence="1 2" key="1">
    <citation type="journal article" date="2019" name="Genome Biol. Evol.">
        <title>The Rhododendron genome and chromosomal organization provide insight into shared whole-genome duplications across the heath family (Ericaceae).</title>
        <authorList>
            <person name="Soza V.L."/>
            <person name="Lindsley D."/>
            <person name="Waalkes A."/>
            <person name="Ramage E."/>
            <person name="Patwardhan R.P."/>
            <person name="Burton J.N."/>
            <person name="Adey A."/>
            <person name="Kumar A."/>
            <person name="Qiu R."/>
            <person name="Shendure J."/>
            <person name="Hall B."/>
        </authorList>
    </citation>
    <scope>NUCLEOTIDE SEQUENCE [LARGE SCALE GENOMIC DNA]</scope>
    <source>
        <strain evidence="1">RSF 1966-606</strain>
    </source>
</reference>
<comment type="caution">
    <text evidence="1">The sequence shown here is derived from an EMBL/GenBank/DDBJ whole genome shotgun (WGS) entry which is preliminary data.</text>
</comment>
<dbReference type="Proteomes" id="UP000428333">
    <property type="component" value="Linkage Group LG13"/>
</dbReference>
<proteinExistence type="predicted"/>
<keyword evidence="2" id="KW-1185">Reference proteome</keyword>
<dbReference type="EMBL" id="QEFC01003734">
    <property type="protein sequence ID" value="KAE9446700.1"/>
    <property type="molecule type" value="Genomic_DNA"/>
</dbReference>
<accession>A0A6A4KLZ7</accession>
<gene>
    <name evidence="1" type="ORF">C3L33_21430</name>
</gene>
<sequence length="164" mass="18053">MVSLATALGLCSKSPFPNHQSKEKMALRQLISFNRTAFSSTPSHLAPGFANFSSKSTPYIVKVGIPEFLNGVGKGVETHVEKLESEIGDIQKLLVTREVIEDIDVCMYDIASELALVTSEKYVDEKVDEHAFKAVSGELAKKLEAPEKSRRPKDVPRICTLCDL</sequence>
<feature type="non-terminal residue" evidence="1">
    <location>
        <position position="1"/>
    </location>
</feature>